<dbReference type="RefSeq" id="WP_125246860.1">
    <property type="nucleotide sequence ID" value="NZ_RSEB01000002.1"/>
</dbReference>
<dbReference type="AlphaFoldDB" id="A0A426V015"/>
<name>A0A426V015_9ACTN</name>
<accession>A0A426V015</accession>
<comment type="caution">
    <text evidence="1">The sequence shown here is derived from an EMBL/GenBank/DDBJ whole genome shotgun (WGS) entry which is preliminary data.</text>
</comment>
<proteinExistence type="predicted"/>
<dbReference type="Proteomes" id="UP000277256">
    <property type="component" value="Unassembled WGS sequence"/>
</dbReference>
<organism evidence="1 2">
    <name type="scientific">Glycomyces terrestris</name>
    <dbReference type="NCBI Taxonomy" id="2493553"/>
    <lineage>
        <taxon>Bacteria</taxon>
        <taxon>Bacillati</taxon>
        <taxon>Actinomycetota</taxon>
        <taxon>Actinomycetes</taxon>
        <taxon>Glycomycetales</taxon>
        <taxon>Glycomycetaceae</taxon>
        <taxon>Glycomyces</taxon>
    </lineage>
</organism>
<dbReference type="EMBL" id="RSEB01000002">
    <property type="protein sequence ID" value="RRS00175.1"/>
    <property type="molecule type" value="Genomic_DNA"/>
</dbReference>
<protein>
    <submittedName>
        <fullName evidence="1">Uncharacterized protein</fullName>
    </submittedName>
</protein>
<evidence type="ECO:0000313" key="2">
    <source>
        <dbReference type="Proteomes" id="UP000277256"/>
    </source>
</evidence>
<keyword evidence="2" id="KW-1185">Reference proteome</keyword>
<dbReference type="OrthoDB" id="5190020at2"/>
<gene>
    <name evidence="1" type="ORF">EIW28_06170</name>
</gene>
<evidence type="ECO:0000313" key="1">
    <source>
        <dbReference type="EMBL" id="RRS00175.1"/>
    </source>
</evidence>
<sequence length="168" mass="18415">METLTHAIEDYLYRLDSGLDLTMAAAEALARGIDSPALAELAGLSKGAAYEIREIVPKVVDELAIKVSTLPEAVFRKAGHPARAFLAGDLELLTAARQVTDLLFRTDYWDFDERPDVGLDAFNDIALLNEWVYAEDNGFEGDGWYFFKSYADAETCFRAVAAALAQGA</sequence>
<reference evidence="1 2" key="1">
    <citation type="submission" date="2018-12" db="EMBL/GenBank/DDBJ databases">
        <title>Glycomyces sp. YIM 121974 draft genome.</title>
        <authorList>
            <person name="Li Q."/>
        </authorList>
    </citation>
    <scope>NUCLEOTIDE SEQUENCE [LARGE SCALE GENOMIC DNA]</scope>
    <source>
        <strain evidence="1 2">YIM 121974</strain>
    </source>
</reference>